<dbReference type="AlphaFoldDB" id="A0A549YEL8"/>
<keyword evidence="8" id="KW-0472">Membrane</keyword>
<evidence type="ECO:0000259" key="9">
    <source>
        <dbReference type="Pfam" id="PF00496"/>
    </source>
</evidence>
<reference evidence="10 12" key="1">
    <citation type="submission" date="2019-05" db="EMBL/GenBank/DDBJ databases">
        <title>Genomic analysis of Lentibacillus sp. NKC220-2.</title>
        <authorList>
            <person name="Oh Y.J."/>
        </authorList>
    </citation>
    <scope>NUCLEOTIDE SEQUENCE [LARGE SCALE GENOMIC DNA]</scope>
    <source>
        <strain evidence="10 12">NKC220-2</strain>
    </source>
</reference>
<keyword evidence="3" id="KW-0813">Transport</keyword>
<accession>A0A5S3QHZ9</accession>
<reference evidence="11 13" key="2">
    <citation type="submission" date="2019-07" db="EMBL/GenBank/DDBJ databases">
        <title>Genomic analysis of Lentibacillus sp. NKC851-2.</title>
        <authorList>
            <person name="Oh Y.J."/>
        </authorList>
    </citation>
    <scope>NUCLEOTIDE SEQUENCE [LARGE SCALE GENOMIC DNA]</scope>
    <source>
        <strain evidence="11 13">NKC851-2</strain>
    </source>
</reference>
<dbReference type="GO" id="GO:0015833">
    <property type="term" value="P:peptide transport"/>
    <property type="evidence" value="ECO:0007669"/>
    <property type="project" value="UniProtKB-KW"/>
</dbReference>
<evidence type="ECO:0000313" key="13">
    <source>
        <dbReference type="Proteomes" id="UP000319280"/>
    </source>
</evidence>
<evidence type="ECO:0000256" key="3">
    <source>
        <dbReference type="ARBA" id="ARBA00022448"/>
    </source>
</evidence>
<comment type="subcellular location">
    <subcellularLocation>
        <location evidence="1">Cell membrane</location>
        <topology evidence="1">Lipid-anchor</topology>
    </subcellularLocation>
</comment>
<dbReference type="FunFam" id="3.90.76.10:FF:000001">
    <property type="entry name" value="Oligopeptide ABC transporter substrate-binding protein"/>
    <property type="match status" value="1"/>
</dbReference>
<evidence type="ECO:0000256" key="8">
    <source>
        <dbReference type="SAM" id="Phobius"/>
    </source>
</evidence>
<evidence type="ECO:0000313" key="11">
    <source>
        <dbReference type="EMBL" id="TRM10326.1"/>
    </source>
</evidence>
<dbReference type="EMBL" id="VCIA01000001">
    <property type="protein sequence ID" value="TMN21448.1"/>
    <property type="molecule type" value="Genomic_DNA"/>
</dbReference>
<dbReference type="EMBL" id="VJMZ01000001">
    <property type="protein sequence ID" value="TRM10326.1"/>
    <property type="molecule type" value="Genomic_DNA"/>
</dbReference>
<dbReference type="PIRSF" id="PIRSF002741">
    <property type="entry name" value="MppA"/>
    <property type="match status" value="1"/>
</dbReference>
<evidence type="ECO:0000313" key="12">
    <source>
        <dbReference type="Proteomes" id="UP000306980"/>
    </source>
</evidence>
<feature type="domain" description="Solute-binding protein family 5" evidence="9">
    <location>
        <begin position="102"/>
        <end position="487"/>
    </location>
</feature>
<dbReference type="CDD" id="cd08504">
    <property type="entry name" value="PBP2_OppA"/>
    <property type="match status" value="1"/>
</dbReference>
<evidence type="ECO:0000256" key="4">
    <source>
        <dbReference type="ARBA" id="ARBA00022729"/>
    </source>
</evidence>
<dbReference type="GO" id="GO:0030288">
    <property type="term" value="C:outer membrane-bounded periplasmic space"/>
    <property type="evidence" value="ECO:0007669"/>
    <property type="project" value="UniProtKB-ARBA"/>
</dbReference>
<evidence type="ECO:0000256" key="2">
    <source>
        <dbReference type="ARBA" id="ARBA00005695"/>
    </source>
</evidence>
<dbReference type="InterPro" id="IPR039424">
    <property type="entry name" value="SBP_5"/>
</dbReference>
<keyword evidence="8" id="KW-1133">Transmembrane helix</keyword>
<proteinExistence type="inferred from homology"/>
<protein>
    <submittedName>
        <fullName evidence="11">Peptide ABC transporter substrate-binding protein</fullName>
    </submittedName>
</protein>
<keyword evidence="7" id="KW-0449">Lipoprotein</keyword>
<dbReference type="Gene3D" id="3.40.190.10">
    <property type="entry name" value="Periplasmic binding protein-like II"/>
    <property type="match status" value="1"/>
</dbReference>
<keyword evidence="6" id="KW-0564">Palmitate</keyword>
<feature type="transmembrane region" description="Helical" evidence="8">
    <location>
        <begin position="21"/>
        <end position="40"/>
    </location>
</feature>
<dbReference type="PANTHER" id="PTHR30290">
    <property type="entry name" value="PERIPLASMIC BINDING COMPONENT OF ABC TRANSPORTER"/>
    <property type="match status" value="1"/>
</dbReference>
<dbReference type="InterPro" id="IPR030678">
    <property type="entry name" value="Peptide/Ni-bd"/>
</dbReference>
<organism evidence="11 13">
    <name type="scientific">Lentibacillus cibarius</name>
    <dbReference type="NCBI Taxonomy" id="2583219"/>
    <lineage>
        <taxon>Bacteria</taxon>
        <taxon>Bacillati</taxon>
        <taxon>Bacillota</taxon>
        <taxon>Bacilli</taxon>
        <taxon>Bacillales</taxon>
        <taxon>Bacillaceae</taxon>
        <taxon>Lentibacillus</taxon>
    </lineage>
</organism>
<evidence type="ECO:0000256" key="5">
    <source>
        <dbReference type="ARBA" id="ARBA00022856"/>
    </source>
</evidence>
<keyword evidence="8" id="KW-0812">Transmembrane</keyword>
<evidence type="ECO:0000256" key="7">
    <source>
        <dbReference type="ARBA" id="ARBA00023288"/>
    </source>
</evidence>
<keyword evidence="5" id="KW-0653">Protein transport</keyword>
<dbReference type="OrthoDB" id="9801912at2"/>
<dbReference type="FunFam" id="3.10.105.10:FF:000001">
    <property type="entry name" value="Oligopeptide ABC transporter, oligopeptide-binding protein"/>
    <property type="match status" value="1"/>
</dbReference>
<comment type="similarity">
    <text evidence="2">Belongs to the bacterial solute-binding protein 5 family.</text>
</comment>
<accession>A0A549YEL8</accession>
<dbReference type="PANTHER" id="PTHR30290:SF10">
    <property type="entry name" value="PERIPLASMIC OLIGOPEPTIDE-BINDING PROTEIN-RELATED"/>
    <property type="match status" value="1"/>
</dbReference>
<keyword evidence="13" id="KW-1185">Reference proteome</keyword>
<dbReference type="SUPFAM" id="SSF53850">
    <property type="entry name" value="Periplasmic binding protein-like II"/>
    <property type="match status" value="1"/>
</dbReference>
<dbReference type="InterPro" id="IPR000914">
    <property type="entry name" value="SBP_5_dom"/>
</dbReference>
<dbReference type="GO" id="GO:1904680">
    <property type="term" value="F:peptide transmembrane transporter activity"/>
    <property type="evidence" value="ECO:0007669"/>
    <property type="project" value="TreeGrafter"/>
</dbReference>
<keyword evidence="4" id="KW-0732">Signal</keyword>
<evidence type="ECO:0000256" key="1">
    <source>
        <dbReference type="ARBA" id="ARBA00004193"/>
    </source>
</evidence>
<dbReference type="Proteomes" id="UP000306980">
    <property type="component" value="Unassembled WGS sequence"/>
</dbReference>
<evidence type="ECO:0000313" key="10">
    <source>
        <dbReference type="EMBL" id="TMN21448.1"/>
    </source>
</evidence>
<gene>
    <name evidence="10" type="ORF">FFL34_04480</name>
    <name evidence="11" type="ORF">FH966_00545</name>
</gene>
<dbReference type="Gene3D" id="3.10.105.10">
    <property type="entry name" value="Dipeptide-binding Protein, Domain 3"/>
    <property type="match status" value="1"/>
</dbReference>
<dbReference type="GO" id="GO:0043190">
    <property type="term" value="C:ATP-binding cassette (ABC) transporter complex"/>
    <property type="evidence" value="ECO:0007669"/>
    <property type="project" value="InterPro"/>
</dbReference>
<dbReference type="Pfam" id="PF00496">
    <property type="entry name" value="SBP_bac_5"/>
    <property type="match status" value="1"/>
</dbReference>
<sequence>MYRHLYQIWNGGKSMVVKKVVSVWVILAGIVLLTGCYGGGYESVNDSNQKEGDAAESQSTLYLATTGEIPTLKTNGTMDGLSQTIIQNIFEGLYRIGKDDKPTEGIASGYETSENGKVFTFDLREDAQWSNGDSVTANDFIYAWKKALHPDTFSPHAYLMSPIKNASEIQNPDDVKYGKVDQLGVKALDKKTLEVTLENKVPYFIELLTNPVFYPQNKKFVEEQGEDYALEVENLVFNGPFTLKSWNHGQGWVLEKNKAYWDSKTVKTDEINYKVAKDTSTAVNLYESNTIDVANLSSEFVDVYKDNKEFATSVMSEVYFLRFNQKNKFLSNVKIRKALDMAWDKKQATEVILKNGSKPAHYLVPYNFTESSSGEDFREKYGNFNTTEVEKAQELFKQGMDELGVSKVSLELLSYDDGQRKSVAEYIKNQWEKNLPGLSITINQQPNKQKIALEEKLDYDVSHSGWRNDVKDPVEFLSLFLSDGPYNWQNFRNEKYDKLVKKAQTDFSDIEKRFKDLQEAERILIEEEAAISPMYQAGSAKLIKPYVKDFVAHSNNTYTYKWVKVKK</sequence>
<name>A0A549YEL8_9BACI</name>
<evidence type="ECO:0000256" key="6">
    <source>
        <dbReference type="ARBA" id="ARBA00023139"/>
    </source>
</evidence>
<dbReference type="Proteomes" id="UP000319280">
    <property type="component" value="Unassembled WGS sequence"/>
</dbReference>
<keyword evidence="5" id="KW-0571">Peptide transport</keyword>
<dbReference type="Gene3D" id="3.90.76.10">
    <property type="entry name" value="Dipeptide-binding Protein, Domain 1"/>
    <property type="match status" value="1"/>
</dbReference>
<comment type="caution">
    <text evidence="11">The sequence shown here is derived from an EMBL/GenBank/DDBJ whole genome shotgun (WGS) entry which is preliminary data.</text>
</comment>